<dbReference type="EMBL" id="BNCQ01000014">
    <property type="protein sequence ID" value="GIM03772.1"/>
    <property type="molecule type" value="Genomic_DNA"/>
</dbReference>
<comment type="caution">
    <text evidence="2">The sequence shown here is derived from an EMBL/GenBank/DDBJ whole genome shotgun (WGS) entry which is preliminary data.</text>
</comment>
<dbReference type="SUPFAM" id="SSF56436">
    <property type="entry name" value="C-type lectin-like"/>
    <property type="match status" value="1"/>
</dbReference>
<accession>A0A8J4LNP8</accession>
<feature type="non-terminal residue" evidence="2">
    <location>
        <position position="1"/>
    </location>
</feature>
<evidence type="ECO:0000313" key="2">
    <source>
        <dbReference type="EMBL" id="GIM03772.1"/>
    </source>
</evidence>
<dbReference type="AlphaFoldDB" id="A0A8J4LNP8"/>
<name>A0A8J4LNP8_9CHLO</name>
<dbReference type="InterPro" id="IPR016187">
    <property type="entry name" value="CTDL_fold"/>
</dbReference>
<evidence type="ECO:0000256" key="1">
    <source>
        <dbReference type="SAM" id="MobiDB-lite"/>
    </source>
</evidence>
<organism evidence="2 3">
    <name type="scientific">Volvox reticuliferus</name>
    <dbReference type="NCBI Taxonomy" id="1737510"/>
    <lineage>
        <taxon>Eukaryota</taxon>
        <taxon>Viridiplantae</taxon>
        <taxon>Chlorophyta</taxon>
        <taxon>core chlorophytes</taxon>
        <taxon>Chlorophyceae</taxon>
        <taxon>CS clade</taxon>
        <taxon>Chlamydomonadales</taxon>
        <taxon>Volvocaceae</taxon>
        <taxon>Volvox</taxon>
    </lineage>
</organism>
<feature type="compositionally biased region" description="Pro residues" evidence="1">
    <location>
        <begin position="1"/>
        <end position="46"/>
    </location>
</feature>
<gene>
    <name evidence="2" type="ORF">Vretimale_8445</name>
</gene>
<protein>
    <recommendedName>
        <fullName evidence="4">C-type lectin domain-containing protein</fullName>
    </recommendedName>
</protein>
<reference evidence="2" key="1">
    <citation type="journal article" date="2021" name="Proc. Natl. Acad. Sci. U.S.A.">
        <title>Three genomes in the algal genus Volvox reveal the fate of a haploid sex-determining region after a transition to homothallism.</title>
        <authorList>
            <person name="Yamamoto K."/>
            <person name="Hamaji T."/>
            <person name="Kawai-Toyooka H."/>
            <person name="Matsuzaki R."/>
            <person name="Takahashi F."/>
            <person name="Nishimura Y."/>
            <person name="Kawachi M."/>
            <person name="Noguchi H."/>
            <person name="Minakuchi Y."/>
            <person name="Umen J.G."/>
            <person name="Toyoda A."/>
            <person name="Nozaki H."/>
        </authorList>
    </citation>
    <scope>NUCLEOTIDE SEQUENCE</scope>
    <source>
        <strain evidence="2">NIES-3785</strain>
    </source>
</reference>
<evidence type="ECO:0008006" key="4">
    <source>
        <dbReference type="Google" id="ProtNLM"/>
    </source>
</evidence>
<proteinExistence type="predicted"/>
<dbReference type="Proteomes" id="UP000722791">
    <property type="component" value="Unassembled WGS sequence"/>
</dbReference>
<feature type="region of interest" description="Disordered" evidence="1">
    <location>
        <begin position="1"/>
        <end position="47"/>
    </location>
</feature>
<evidence type="ECO:0000313" key="3">
    <source>
        <dbReference type="Proteomes" id="UP000722791"/>
    </source>
</evidence>
<sequence>PPNPPPPSPEPPSHPPPPPPSPPPPPPPKVQESPPPPPPSPPPPPVKEFQAYKLKNYVYIFTTTKYTYDQAADFCYAKGYVLVPYNKREHKEATDALCYNSGRGCWTNGKQGNHCAYIDPNGGGGAYVRYCNEEQYALCYGKWP</sequence>